<reference evidence="1 2" key="1">
    <citation type="submission" date="2017-06" db="EMBL/GenBank/DDBJ databases">
        <title>Description of Rhodopirellula bahusiensis sp. nov.</title>
        <authorList>
            <person name="Kizina J."/>
            <person name="Harder J."/>
        </authorList>
    </citation>
    <scope>NUCLEOTIDE SEQUENCE [LARGE SCALE GENOMIC DNA]</scope>
    <source>
        <strain evidence="1 2">SWK21</strain>
    </source>
</reference>
<accession>A0A2G1VXS6</accession>
<evidence type="ECO:0000313" key="2">
    <source>
        <dbReference type="Proteomes" id="UP000225740"/>
    </source>
</evidence>
<protein>
    <submittedName>
        <fullName evidence="1">Uncharacterized protein</fullName>
    </submittedName>
</protein>
<proteinExistence type="predicted"/>
<keyword evidence="2" id="KW-1185">Reference proteome</keyword>
<dbReference type="Proteomes" id="UP000225740">
    <property type="component" value="Unassembled WGS sequence"/>
</dbReference>
<sequence>MCLLLASHFADFRHPDEWCRLLACFKNDLWQTAFQKTGSGESRSALKNASHGYRPLFVRAM</sequence>
<comment type="caution">
    <text evidence="1">The sequence shown here is derived from an EMBL/GenBank/DDBJ whole genome shotgun (WGS) entry which is preliminary data.</text>
</comment>
<evidence type="ECO:0000313" key="1">
    <source>
        <dbReference type="EMBL" id="PHQ31578.1"/>
    </source>
</evidence>
<name>A0A2G1VXS6_9BACT</name>
<organism evidence="1 2">
    <name type="scientific">Rhodopirellula bahusiensis</name>
    <dbReference type="NCBI Taxonomy" id="2014065"/>
    <lineage>
        <taxon>Bacteria</taxon>
        <taxon>Pseudomonadati</taxon>
        <taxon>Planctomycetota</taxon>
        <taxon>Planctomycetia</taxon>
        <taxon>Pirellulales</taxon>
        <taxon>Pirellulaceae</taxon>
        <taxon>Rhodopirellula</taxon>
    </lineage>
</organism>
<dbReference type="AlphaFoldDB" id="A0A2G1VXS6"/>
<dbReference type="EMBL" id="NIZW01000045">
    <property type="protein sequence ID" value="PHQ31578.1"/>
    <property type="molecule type" value="Genomic_DNA"/>
</dbReference>
<gene>
    <name evidence="1" type="ORF">CEE69_30310</name>
</gene>